<gene>
    <name evidence="2" type="primary">galE</name>
    <name evidence="2" type="ORF">Arub01_21950</name>
</gene>
<feature type="domain" description="NAD-dependent epimerase/dehydratase" evidence="1">
    <location>
        <begin position="14"/>
        <end position="234"/>
    </location>
</feature>
<keyword evidence="3" id="KW-1185">Reference proteome</keyword>
<dbReference type="SUPFAM" id="SSF51735">
    <property type="entry name" value="NAD(P)-binding Rossmann-fold domains"/>
    <property type="match status" value="1"/>
</dbReference>
<comment type="caution">
    <text evidence="2">The sequence shown here is derived from an EMBL/GenBank/DDBJ whole genome shotgun (WGS) entry which is preliminary data.</text>
</comment>
<dbReference type="PANTHER" id="PTHR43245:SF13">
    <property type="entry name" value="UDP-D-APIOSE_UDP-D-XYLOSE SYNTHASE 2"/>
    <property type="match status" value="1"/>
</dbReference>
<dbReference type="EMBL" id="BSRZ01000004">
    <property type="protein sequence ID" value="GLW63951.1"/>
    <property type="molecule type" value="Genomic_DNA"/>
</dbReference>
<dbReference type="PANTHER" id="PTHR43245">
    <property type="entry name" value="BIFUNCTIONAL POLYMYXIN RESISTANCE PROTEIN ARNA"/>
    <property type="match status" value="1"/>
</dbReference>
<dbReference type="PRINTS" id="PR01713">
    <property type="entry name" value="NUCEPIMERASE"/>
</dbReference>
<dbReference type="Pfam" id="PF01370">
    <property type="entry name" value="Epimerase"/>
    <property type="match status" value="1"/>
</dbReference>
<dbReference type="Gene3D" id="3.40.50.720">
    <property type="entry name" value="NAD(P)-binding Rossmann-like Domain"/>
    <property type="match status" value="1"/>
</dbReference>
<sequence>MVAHRDPNTDTEPVAVVGAGGFIGTALMETLTAAGVPAMPLTRSTPAVVDGRPAPGLRAARVIFYLASSINPALAELHPERVAADHAAFTALLAALRRAGSRPALVLASSAGAVYSPDRPPPYRETDPVGPTTAYGRAKVELERALFDARDAVRPVAVRIANAYGPRQRTGTMQGVIGHWLEAAAAGLPLRLYGRPQNRRDYVYVDDVAEALLLTRRFVLRAPETQAPEVFNIGSGVPVSLAALARMVSATVGRELPVERLPDRGFDRRDVWFDVRRADEVLGWRPRTSLRDGLRRTWQRLTTAAPTGPVR</sequence>
<evidence type="ECO:0000313" key="2">
    <source>
        <dbReference type="EMBL" id="GLW63951.1"/>
    </source>
</evidence>
<dbReference type="Proteomes" id="UP001165124">
    <property type="component" value="Unassembled WGS sequence"/>
</dbReference>
<evidence type="ECO:0000313" key="3">
    <source>
        <dbReference type="Proteomes" id="UP001165124"/>
    </source>
</evidence>
<dbReference type="InterPro" id="IPR036291">
    <property type="entry name" value="NAD(P)-bd_dom_sf"/>
</dbReference>
<dbReference type="AlphaFoldDB" id="A0A9W6PVW0"/>
<protein>
    <submittedName>
        <fullName evidence="2">UDP-glucose 4-epimerase</fullName>
    </submittedName>
</protein>
<accession>A0A9W6PVW0</accession>
<evidence type="ECO:0000259" key="1">
    <source>
        <dbReference type="Pfam" id="PF01370"/>
    </source>
</evidence>
<dbReference type="InterPro" id="IPR050177">
    <property type="entry name" value="Lipid_A_modif_metabolic_enz"/>
</dbReference>
<reference evidence="2" key="1">
    <citation type="submission" date="2023-02" db="EMBL/GenBank/DDBJ databases">
        <title>Actinomadura rubrobrunea NBRC 14622.</title>
        <authorList>
            <person name="Ichikawa N."/>
            <person name="Sato H."/>
            <person name="Tonouchi N."/>
        </authorList>
    </citation>
    <scope>NUCLEOTIDE SEQUENCE</scope>
    <source>
        <strain evidence="2">NBRC 14622</strain>
    </source>
</reference>
<name>A0A9W6PVW0_9ACTN</name>
<dbReference type="InterPro" id="IPR001509">
    <property type="entry name" value="Epimerase_deHydtase"/>
</dbReference>
<proteinExistence type="predicted"/>
<dbReference type="RefSeq" id="WP_067916093.1">
    <property type="nucleotide sequence ID" value="NZ_BSRZ01000004.1"/>
</dbReference>
<organism evidence="2 3">
    <name type="scientific">Actinomadura rubrobrunea</name>
    <dbReference type="NCBI Taxonomy" id="115335"/>
    <lineage>
        <taxon>Bacteria</taxon>
        <taxon>Bacillati</taxon>
        <taxon>Actinomycetota</taxon>
        <taxon>Actinomycetes</taxon>
        <taxon>Streptosporangiales</taxon>
        <taxon>Thermomonosporaceae</taxon>
        <taxon>Actinomadura</taxon>
    </lineage>
</organism>